<evidence type="ECO:0000313" key="2">
    <source>
        <dbReference type="Proteomes" id="UP000198280"/>
    </source>
</evidence>
<name>A0A239KLV7_9ACTN</name>
<reference evidence="1 2" key="1">
    <citation type="submission" date="2017-06" db="EMBL/GenBank/DDBJ databases">
        <authorList>
            <person name="Kim H.J."/>
            <person name="Triplett B.A."/>
        </authorList>
    </citation>
    <scope>NUCLEOTIDE SEQUENCE [LARGE SCALE GENOMIC DNA]</scope>
    <source>
        <strain evidence="1 2">CGMCC 4.1858</strain>
    </source>
</reference>
<dbReference type="AlphaFoldDB" id="A0A239KLV7"/>
<dbReference type="EMBL" id="FZOF01000016">
    <property type="protein sequence ID" value="SNT19045.1"/>
    <property type="molecule type" value="Genomic_DNA"/>
</dbReference>
<sequence length="57" mass="5477">MPGDMGAASRPVRLARLAAIAPAASRIDGAGGIDAGAVARPGPAVFEVPAPQASLAL</sequence>
<dbReference type="RefSeq" id="WP_179279978.1">
    <property type="nucleotide sequence ID" value="NZ_FZOF01000016.1"/>
</dbReference>
<keyword evidence="2" id="KW-1185">Reference proteome</keyword>
<protein>
    <submittedName>
        <fullName evidence="1">Uncharacterized protein</fullName>
    </submittedName>
</protein>
<dbReference type="Proteomes" id="UP000198280">
    <property type="component" value="Unassembled WGS sequence"/>
</dbReference>
<proteinExistence type="predicted"/>
<evidence type="ECO:0000313" key="1">
    <source>
        <dbReference type="EMBL" id="SNT19045.1"/>
    </source>
</evidence>
<organism evidence="1 2">
    <name type="scientific">Actinacidiphila glaucinigra</name>
    <dbReference type="NCBI Taxonomy" id="235986"/>
    <lineage>
        <taxon>Bacteria</taxon>
        <taxon>Bacillati</taxon>
        <taxon>Actinomycetota</taxon>
        <taxon>Actinomycetes</taxon>
        <taxon>Kitasatosporales</taxon>
        <taxon>Streptomycetaceae</taxon>
        <taxon>Actinacidiphila</taxon>
    </lineage>
</organism>
<accession>A0A239KLV7</accession>
<gene>
    <name evidence="1" type="ORF">SAMN05216252_11637</name>
</gene>